<reference evidence="1" key="1">
    <citation type="submission" date="2022-05" db="EMBL/GenBank/DDBJ databases">
        <title>Brevundimonas albigilva TT17 genome sequence.</title>
        <authorList>
            <person name="Lee K."/>
            <person name="Son H."/>
        </authorList>
    </citation>
    <scope>NUCLEOTIDE SEQUENCE</scope>
    <source>
        <strain evidence="1">TT17</strain>
    </source>
</reference>
<dbReference type="RefSeq" id="WP_249750950.1">
    <property type="nucleotide sequence ID" value="NZ_CP097298.1"/>
</dbReference>
<evidence type="ECO:0000313" key="1">
    <source>
        <dbReference type="EMBL" id="URI16341.1"/>
    </source>
</evidence>
<dbReference type="Proteomes" id="UP001055429">
    <property type="component" value="Chromosome"/>
</dbReference>
<accession>A0ABY4SR71</accession>
<name>A0ABY4SR71_9CAUL</name>
<dbReference type="EMBL" id="CP097649">
    <property type="protein sequence ID" value="URI16341.1"/>
    <property type="molecule type" value="Genomic_DNA"/>
</dbReference>
<evidence type="ECO:0000313" key="2">
    <source>
        <dbReference type="Proteomes" id="UP001055429"/>
    </source>
</evidence>
<dbReference type="SUPFAM" id="SSF55729">
    <property type="entry name" value="Acyl-CoA N-acyltransferases (Nat)"/>
    <property type="match status" value="1"/>
</dbReference>
<dbReference type="InterPro" id="IPR016181">
    <property type="entry name" value="Acyl_CoA_acyltransferase"/>
</dbReference>
<gene>
    <name evidence="1" type="ORF">M8231_04980</name>
</gene>
<sequence>MAVRPMQPSDYEGVNRLYRSVGWPERSLAGWRWLEANPARLETAAPVGWVIADEADAPAAVVGNLVQRFHAGERRLIGATGFSIVVPPSRAGVSRSLIRAVMKQPGLFAAYTFNANPKAAPLYKMFGLRPFPDRTHALKLSWRVDWAASLGGRLLRALYARTPAERAHRIGERLLNRRLDANRPLRLPEGVQVLRDLSDRSAYAAYWTTLKAATPLVADRSPETMRWRLADPDQARPPLLLAVVRDGAIQATAMAMIAKTSILEPPCLDIIDLTALPGPGADGDIQDLARTLIANARGMGAAKVRLPMVSPDLLARLGPLATRARKEGGWGHCHARITDDALAALWAPTPFDGDFSICSRPAPVRSVPAARRRPATVGQAMKA</sequence>
<organism evidence="1 2">
    <name type="scientific">Brevundimonas albigilva</name>
    <dbReference type="NCBI Taxonomy" id="1312364"/>
    <lineage>
        <taxon>Bacteria</taxon>
        <taxon>Pseudomonadati</taxon>
        <taxon>Pseudomonadota</taxon>
        <taxon>Alphaproteobacteria</taxon>
        <taxon>Caulobacterales</taxon>
        <taxon>Caulobacteraceae</taxon>
        <taxon>Brevundimonas</taxon>
    </lineage>
</organism>
<keyword evidence="2" id="KW-1185">Reference proteome</keyword>
<protein>
    <submittedName>
        <fullName evidence="1">N-acetyltransferase</fullName>
    </submittedName>
</protein>
<proteinExistence type="predicted"/>